<dbReference type="EMBL" id="JBEXAC010000001">
    <property type="protein sequence ID" value="MET6996298.1"/>
    <property type="molecule type" value="Genomic_DNA"/>
</dbReference>
<comment type="caution">
    <text evidence="1">The sequence shown here is derived from an EMBL/GenBank/DDBJ whole genome shotgun (WGS) entry which is preliminary data.</text>
</comment>
<evidence type="ECO:0000313" key="1">
    <source>
        <dbReference type="EMBL" id="MET6996298.1"/>
    </source>
</evidence>
<name>A0ABV2SZT9_9BACT</name>
<dbReference type="RefSeq" id="WP_354658944.1">
    <property type="nucleotide sequence ID" value="NZ_JBEXAC010000001.1"/>
</dbReference>
<keyword evidence="2" id="KW-1185">Reference proteome</keyword>
<gene>
    <name evidence="1" type="ORF">ABR189_02920</name>
</gene>
<organism evidence="1 2">
    <name type="scientific">Chitinophaga defluvii</name>
    <dbReference type="NCBI Taxonomy" id="3163343"/>
    <lineage>
        <taxon>Bacteria</taxon>
        <taxon>Pseudomonadati</taxon>
        <taxon>Bacteroidota</taxon>
        <taxon>Chitinophagia</taxon>
        <taxon>Chitinophagales</taxon>
        <taxon>Chitinophagaceae</taxon>
        <taxon>Chitinophaga</taxon>
    </lineage>
</organism>
<evidence type="ECO:0008006" key="3">
    <source>
        <dbReference type="Google" id="ProtNLM"/>
    </source>
</evidence>
<proteinExistence type="predicted"/>
<accession>A0ABV2SZT9</accession>
<protein>
    <recommendedName>
        <fullName evidence="3">DKNYY family protein</fullName>
    </recommendedName>
</protein>
<evidence type="ECO:0000313" key="2">
    <source>
        <dbReference type="Proteomes" id="UP001549749"/>
    </source>
</evidence>
<dbReference type="Proteomes" id="UP001549749">
    <property type="component" value="Unassembled WGS sequence"/>
</dbReference>
<reference evidence="1 2" key="1">
    <citation type="submission" date="2024-06" db="EMBL/GenBank/DDBJ databases">
        <title>Chitinophaga defluvii sp. nov., isolated from municipal sewage.</title>
        <authorList>
            <person name="Zhang L."/>
        </authorList>
    </citation>
    <scope>NUCLEOTIDE SEQUENCE [LARGE SCALE GENOMIC DNA]</scope>
    <source>
        <strain evidence="1 2">H8</strain>
    </source>
</reference>
<sequence>MFRNAITQPALPAKYAAYKSLDEPIASANYEIKRLFPHNIDNVTFAPPHYYPKEQITMVYSTTDENQPAHINTYYRFDTSGHLIDSMASSNEYLQLSNGYLIHPHYYYSWILNGDTARQSYIPINNDLKLDSLTLQSRFYQLTETASQVHFVRYSRLWEHNSDAYQHKTDEVLFLKNNKWYALFGKDLYRYKTDELPETNLLPNMVPPDTGFDKSGQTIYLDKFYKQYQLGSPDSWFGTGYINLIIKTDTLRIKGNVLMMGDNLKGTKRYNNQLNYYTNSQLQFGILTDSLRKYYVVQPKIK</sequence>